<reference evidence="8 9" key="1">
    <citation type="submission" date="2016-04" db="EMBL/GenBank/DDBJ databases">
        <title>A degradative enzymes factory behind the ericoid mycorrhizal symbiosis.</title>
        <authorList>
            <consortium name="DOE Joint Genome Institute"/>
            <person name="Martino E."/>
            <person name="Morin E."/>
            <person name="Grelet G."/>
            <person name="Kuo A."/>
            <person name="Kohler A."/>
            <person name="Daghino S."/>
            <person name="Barry K."/>
            <person name="Choi C."/>
            <person name="Cichocki N."/>
            <person name="Clum A."/>
            <person name="Copeland A."/>
            <person name="Hainaut M."/>
            <person name="Haridas S."/>
            <person name="Labutti K."/>
            <person name="Lindquist E."/>
            <person name="Lipzen A."/>
            <person name="Khouja H.-R."/>
            <person name="Murat C."/>
            <person name="Ohm R."/>
            <person name="Olson A."/>
            <person name="Spatafora J."/>
            <person name="Veneault-Fourrey C."/>
            <person name="Henrissat B."/>
            <person name="Grigoriev I."/>
            <person name="Martin F."/>
            <person name="Perotto S."/>
        </authorList>
    </citation>
    <scope>NUCLEOTIDE SEQUENCE [LARGE SCALE GENOMIC DNA]</scope>
    <source>
        <strain evidence="8 9">E</strain>
    </source>
</reference>
<dbReference type="AlphaFoldDB" id="A0A2J6SYL5"/>
<dbReference type="PANTHER" id="PTHR19818">
    <property type="entry name" value="ZINC FINGER PROTEIN ZIC AND GLI"/>
    <property type="match status" value="1"/>
</dbReference>
<keyword evidence="3 5" id="KW-0863">Zinc-finger</keyword>
<evidence type="ECO:0000313" key="9">
    <source>
        <dbReference type="Proteomes" id="UP000235371"/>
    </source>
</evidence>
<keyword evidence="9" id="KW-1185">Reference proteome</keyword>
<keyword evidence="2" id="KW-0677">Repeat</keyword>
<evidence type="ECO:0000256" key="1">
    <source>
        <dbReference type="ARBA" id="ARBA00022723"/>
    </source>
</evidence>
<dbReference type="Gene3D" id="3.30.160.60">
    <property type="entry name" value="Classic Zinc Finger"/>
    <property type="match status" value="6"/>
</dbReference>
<dbReference type="RefSeq" id="XP_024732769.1">
    <property type="nucleotide sequence ID" value="XM_024875468.1"/>
</dbReference>
<dbReference type="STRING" id="1095630.A0A2J6SYL5"/>
<evidence type="ECO:0000256" key="3">
    <source>
        <dbReference type="ARBA" id="ARBA00022771"/>
    </source>
</evidence>
<proteinExistence type="predicted"/>
<dbReference type="InterPro" id="IPR013087">
    <property type="entry name" value="Znf_C2H2_type"/>
</dbReference>
<feature type="domain" description="C2H2-type" evidence="7">
    <location>
        <begin position="463"/>
        <end position="493"/>
    </location>
</feature>
<dbReference type="Proteomes" id="UP000235371">
    <property type="component" value="Unassembled WGS sequence"/>
</dbReference>
<evidence type="ECO:0000256" key="6">
    <source>
        <dbReference type="SAM" id="MobiDB-lite"/>
    </source>
</evidence>
<evidence type="ECO:0000259" key="7">
    <source>
        <dbReference type="PROSITE" id="PS50157"/>
    </source>
</evidence>
<dbReference type="GO" id="GO:0000978">
    <property type="term" value="F:RNA polymerase II cis-regulatory region sequence-specific DNA binding"/>
    <property type="evidence" value="ECO:0007669"/>
    <property type="project" value="TreeGrafter"/>
</dbReference>
<evidence type="ECO:0000256" key="4">
    <source>
        <dbReference type="ARBA" id="ARBA00022833"/>
    </source>
</evidence>
<dbReference type="InParanoid" id="A0A2J6SYL5"/>
<dbReference type="PANTHER" id="PTHR19818:SF139">
    <property type="entry name" value="PAIR-RULE PROTEIN ODD-PAIRED"/>
    <property type="match status" value="1"/>
</dbReference>
<dbReference type="GeneID" id="36583548"/>
<dbReference type="GO" id="GO:0045944">
    <property type="term" value="P:positive regulation of transcription by RNA polymerase II"/>
    <property type="evidence" value="ECO:0007669"/>
    <property type="project" value="UniProtKB-ARBA"/>
</dbReference>
<dbReference type="Pfam" id="PF00096">
    <property type="entry name" value="zf-C2H2"/>
    <property type="match status" value="3"/>
</dbReference>
<dbReference type="FunFam" id="3.30.160.60:FF:000016">
    <property type="entry name" value="zinc finger protein 37 homolog"/>
    <property type="match status" value="1"/>
</dbReference>
<sequence length="576" mass="63654">MDGGEDEESVAGSESECCSSCSDGIPCASPDCAPCSEPECNSKTIEVIPCNKKECEQPACTDQCLSTGIQSQQALLHRSIVPRERVMSNLVEPPWNPQKPREKSRMGKASLNGILDPVLNIFDGPEYASASASASPTPTTPSMGINVSAPHSANPRMPSSQFGPFPGQIVYSTHSGDVVSGTGAMFNSLSQIWADQEFTQSNDTNSASMFQCTWDGCYMPFPSYEDWLPHLHKDHVDPQMVFGCPIQAENCPQTISTNPLDHLQTDHGFNFDMDTNNVSCPAPNCLPTETFCDPAMLHNHFDHAHATPAQGGLRCRLEKTCDFFGDYSQLVSHINEEHQLPLVLKDEDIDLSLPTAPGPTAPIQSDHSSIENILDAEIGGTSSGDETVHGCMWKVNNQVCGLICQSEVELQTHIKCSHLDSLDKRSGYKCLWEDCKRKEMPREKQGFSQRGKLERHMATHTNFKCSICDVCGQKFSAPQSMKQHRLLHTGEKPWKCKHCGKAFPQQSACTIHERTHTNEKPLECSICGKKFSESSNLSKHRKIHGEKGLHACNFEGCGKSFHRLDQLKRHAITHER</sequence>
<dbReference type="PROSITE" id="PS00028">
    <property type="entry name" value="ZINC_FINGER_C2H2_1"/>
    <property type="match status" value="4"/>
</dbReference>
<keyword evidence="4" id="KW-0862">Zinc</keyword>
<dbReference type="GO" id="GO:0005634">
    <property type="term" value="C:nucleus"/>
    <property type="evidence" value="ECO:0007669"/>
    <property type="project" value="UniProtKB-ARBA"/>
</dbReference>
<gene>
    <name evidence="8" type="ORF">K444DRAFT_537495</name>
</gene>
<evidence type="ECO:0000313" key="8">
    <source>
        <dbReference type="EMBL" id="PMD55865.1"/>
    </source>
</evidence>
<feature type="domain" description="C2H2-type" evidence="7">
    <location>
        <begin position="522"/>
        <end position="544"/>
    </location>
</feature>
<dbReference type="InterPro" id="IPR050329">
    <property type="entry name" value="GLI_C2H2-zinc-finger"/>
</dbReference>
<keyword evidence="1" id="KW-0479">Metal-binding</keyword>
<evidence type="ECO:0000256" key="2">
    <source>
        <dbReference type="ARBA" id="ARBA00022737"/>
    </source>
</evidence>
<feature type="domain" description="C2H2-type" evidence="7">
    <location>
        <begin position="550"/>
        <end position="576"/>
    </location>
</feature>
<accession>A0A2J6SYL5</accession>
<name>A0A2J6SYL5_9HELO</name>
<dbReference type="FunFam" id="3.30.160.60:FF:000557">
    <property type="entry name" value="zinc finger and SCAN domain-containing protein 29"/>
    <property type="match status" value="1"/>
</dbReference>
<feature type="region of interest" description="Disordered" evidence="6">
    <location>
        <begin position="1"/>
        <end position="23"/>
    </location>
</feature>
<dbReference type="SMART" id="SM00355">
    <property type="entry name" value="ZnF_C2H2"/>
    <property type="match status" value="9"/>
</dbReference>
<dbReference type="GO" id="GO:0000981">
    <property type="term" value="F:DNA-binding transcription factor activity, RNA polymerase II-specific"/>
    <property type="evidence" value="ECO:0007669"/>
    <property type="project" value="TreeGrafter"/>
</dbReference>
<dbReference type="EMBL" id="KZ613854">
    <property type="protein sequence ID" value="PMD55865.1"/>
    <property type="molecule type" value="Genomic_DNA"/>
</dbReference>
<dbReference type="InterPro" id="IPR036236">
    <property type="entry name" value="Znf_C2H2_sf"/>
</dbReference>
<dbReference type="GO" id="GO:0008270">
    <property type="term" value="F:zinc ion binding"/>
    <property type="evidence" value="ECO:0007669"/>
    <property type="project" value="UniProtKB-KW"/>
</dbReference>
<protein>
    <recommendedName>
        <fullName evidence="7">C2H2-type domain-containing protein</fullName>
    </recommendedName>
</protein>
<organism evidence="8 9">
    <name type="scientific">Hyaloscypha bicolor E</name>
    <dbReference type="NCBI Taxonomy" id="1095630"/>
    <lineage>
        <taxon>Eukaryota</taxon>
        <taxon>Fungi</taxon>
        <taxon>Dikarya</taxon>
        <taxon>Ascomycota</taxon>
        <taxon>Pezizomycotina</taxon>
        <taxon>Leotiomycetes</taxon>
        <taxon>Helotiales</taxon>
        <taxon>Hyaloscyphaceae</taxon>
        <taxon>Hyaloscypha</taxon>
        <taxon>Hyaloscypha bicolor</taxon>
    </lineage>
</organism>
<dbReference type="PROSITE" id="PS50157">
    <property type="entry name" value="ZINC_FINGER_C2H2_2"/>
    <property type="match status" value="4"/>
</dbReference>
<evidence type="ECO:0000256" key="5">
    <source>
        <dbReference type="PROSITE-ProRule" id="PRU00042"/>
    </source>
</evidence>
<feature type="domain" description="C2H2-type" evidence="7">
    <location>
        <begin position="494"/>
        <end position="521"/>
    </location>
</feature>
<dbReference type="SUPFAM" id="SSF57667">
    <property type="entry name" value="beta-beta-alpha zinc fingers"/>
    <property type="match status" value="4"/>
</dbReference>
<dbReference type="OrthoDB" id="3437960at2759"/>